<keyword evidence="1" id="KW-0472">Membrane</keyword>
<feature type="transmembrane region" description="Helical" evidence="1">
    <location>
        <begin position="301"/>
        <end position="325"/>
    </location>
</feature>
<gene>
    <name evidence="2" type="ORF">CAG99_00660</name>
</gene>
<reference evidence="2 3" key="1">
    <citation type="submission" date="2017-05" db="EMBL/GenBank/DDBJ databases">
        <title>Complete genome sequence of Streptomyces sp. SCSIO 03032 revealed the diverse biosynthetic pathways for its bioactive secondary metabolites.</title>
        <authorList>
            <person name="Ma L."/>
            <person name="Zhu Y."/>
            <person name="Zhang W."/>
            <person name="Zhang G."/>
            <person name="Tian X."/>
            <person name="Zhang S."/>
            <person name="Zhang C."/>
        </authorList>
    </citation>
    <scope>NUCLEOTIDE SEQUENCE [LARGE SCALE GENOMIC DNA]</scope>
    <source>
        <strain evidence="2 3">SCSIO 03032</strain>
    </source>
</reference>
<evidence type="ECO:0008006" key="4">
    <source>
        <dbReference type="Google" id="ProtNLM"/>
    </source>
</evidence>
<feature type="transmembrane region" description="Helical" evidence="1">
    <location>
        <begin position="439"/>
        <end position="458"/>
    </location>
</feature>
<protein>
    <recommendedName>
        <fullName evidence="4">ABC-2 type transport system permease protein</fullName>
    </recommendedName>
</protein>
<feature type="transmembrane region" description="Helical" evidence="1">
    <location>
        <begin position="186"/>
        <end position="204"/>
    </location>
</feature>
<proteinExistence type="predicted"/>
<keyword evidence="1" id="KW-0812">Transmembrane</keyword>
<feature type="transmembrane region" description="Helical" evidence="1">
    <location>
        <begin position="20"/>
        <end position="39"/>
    </location>
</feature>
<name>A0A1W7CRW1_9ACTN</name>
<dbReference type="OrthoDB" id="2014935at2"/>
<feature type="transmembrane region" description="Helical" evidence="1">
    <location>
        <begin position="81"/>
        <end position="101"/>
    </location>
</feature>
<dbReference type="KEGG" id="smao:CAG99_00660"/>
<keyword evidence="3" id="KW-1185">Reference proteome</keyword>
<feature type="transmembrane region" description="Helical" evidence="1">
    <location>
        <begin position="160"/>
        <end position="179"/>
    </location>
</feature>
<accession>A0A1W7CRW1</accession>
<feature type="transmembrane region" description="Helical" evidence="1">
    <location>
        <begin position="399"/>
        <end position="419"/>
    </location>
</feature>
<feature type="transmembrane region" description="Helical" evidence="1">
    <location>
        <begin position="345"/>
        <end position="366"/>
    </location>
</feature>
<feature type="transmembrane region" description="Helical" evidence="1">
    <location>
        <begin position="131"/>
        <end position="154"/>
    </location>
</feature>
<feature type="transmembrane region" description="Helical" evidence="1">
    <location>
        <begin position="511"/>
        <end position="529"/>
    </location>
</feature>
<organism evidence="2 3">
    <name type="scientific">Streptomyces marincola</name>
    <dbReference type="NCBI Taxonomy" id="2878388"/>
    <lineage>
        <taxon>Bacteria</taxon>
        <taxon>Bacillati</taxon>
        <taxon>Actinomycetota</taxon>
        <taxon>Actinomycetes</taxon>
        <taxon>Kitasatosporales</taxon>
        <taxon>Streptomycetaceae</taxon>
        <taxon>Streptomyces</taxon>
    </lineage>
</organism>
<dbReference type="AlphaFoldDB" id="A0A1W7CRW1"/>
<keyword evidence="1" id="KW-1133">Transmembrane helix</keyword>
<feature type="transmembrane region" description="Helical" evidence="1">
    <location>
        <begin position="465"/>
        <end position="485"/>
    </location>
</feature>
<evidence type="ECO:0000313" key="3">
    <source>
        <dbReference type="Proteomes" id="UP000194218"/>
    </source>
</evidence>
<evidence type="ECO:0000256" key="1">
    <source>
        <dbReference type="SAM" id="Phobius"/>
    </source>
</evidence>
<dbReference type="RefSeq" id="WP_086157053.1">
    <property type="nucleotide sequence ID" value="NZ_CP021121.1"/>
</dbReference>
<evidence type="ECO:0000313" key="2">
    <source>
        <dbReference type="EMBL" id="ARQ67533.1"/>
    </source>
</evidence>
<sequence length="535" mass="54721">MRDYAGTGELLRLALRLDRVRASAWIIGMVIFTVASASANNDLYSTAAEREQFAESVRSNPALLALGGRAFDLSTTGGINAYQLIAFMGTLVGLMSILFVVRHTRLEEESGRAELAGSAVLGRKAWLASGLLLTIGVNAAIAVLTALGLIATGLPAGGSVAYALGVAGIGVLFAFVAGLTAQLTDSARSATGIAAAVLGGSYLLRAAGDAASGTDGGAMANLTWLSPIGWAELARPWAGERWWVLLVFAGAVALLVLGIGALVDRRDIGSGVLKPKLGPVNASAGLRNPLALAWRLQRGSLVGWGLGFLVVGAAFGALAEGTVSIAEDNPDIDELLRDLGGSGDIVDVFLATIISLTAMIVGAYAVQSALRLSAEESGHRADPVLTTPVRRLSWAGSHLIVAAVGSVGMLALAGAAAGLTHGLNSGDLGEVARVTGAALAQVPAVWTLIGVCALLFGLLPRYTAVSWAVLLVALVIGQFGDLLRLDQVVLNLSPFSHIPDLPGAAFEAPPLLLLLALAAGLTCVGLAGLRRRDMA</sequence>
<feature type="transmembrane region" description="Helical" evidence="1">
    <location>
        <begin position="242"/>
        <end position="263"/>
    </location>
</feature>
<dbReference type="Proteomes" id="UP000194218">
    <property type="component" value="Chromosome"/>
</dbReference>
<dbReference type="EMBL" id="CP021121">
    <property type="protein sequence ID" value="ARQ67533.1"/>
    <property type="molecule type" value="Genomic_DNA"/>
</dbReference>